<dbReference type="Gene3D" id="3.40.50.620">
    <property type="entry name" value="HUPs"/>
    <property type="match status" value="1"/>
</dbReference>
<dbReference type="OrthoDB" id="9792500at2"/>
<evidence type="ECO:0000259" key="2">
    <source>
        <dbReference type="Pfam" id="PF00582"/>
    </source>
</evidence>
<organism evidence="3 4">
    <name type="scientific">Breoghania corrubedonensis</name>
    <dbReference type="NCBI Taxonomy" id="665038"/>
    <lineage>
        <taxon>Bacteria</taxon>
        <taxon>Pseudomonadati</taxon>
        <taxon>Pseudomonadota</taxon>
        <taxon>Alphaproteobacteria</taxon>
        <taxon>Hyphomicrobiales</taxon>
        <taxon>Stappiaceae</taxon>
        <taxon>Breoghania</taxon>
    </lineage>
</organism>
<dbReference type="Pfam" id="PF00582">
    <property type="entry name" value="Usp"/>
    <property type="match status" value="1"/>
</dbReference>
<dbReference type="AlphaFoldDB" id="A0A2T5VD19"/>
<proteinExistence type="inferred from homology"/>
<evidence type="ECO:0000313" key="4">
    <source>
        <dbReference type="Proteomes" id="UP000244081"/>
    </source>
</evidence>
<dbReference type="InterPro" id="IPR006015">
    <property type="entry name" value="Universal_stress_UspA"/>
</dbReference>
<gene>
    <name evidence="3" type="ORF">C8N35_102356</name>
</gene>
<dbReference type="RefSeq" id="WP_107989481.1">
    <property type="nucleotide sequence ID" value="NZ_QAYG01000002.1"/>
</dbReference>
<reference evidence="3 4" key="1">
    <citation type="submission" date="2018-04" db="EMBL/GenBank/DDBJ databases">
        <title>Genomic Encyclopedia of Archaeal and Bacterial Type Strains, Phase II (KMG-II): from individual species to whole genera.</title>
        <authorList>
            <person name="Goeker M."/>
        </authorList>
    </citation>
    <scope>NUCLEOTIDE SEQUENCE [LARGE SCALE GENOMIC DNA]</scope>
    <source>
        <strain evidence="3 4">DSM 23382</strain>
    </source>
</reference>
<dbReference type="InterPro" id="IPR006016">
    <property type="entry name" value="UspA"/>
</dbReference>
<protein>
    <submittedName>
        <fullName evidence="3">Nucleotide-binding universal stress UspA family protein</fullName>
    </submittedName>
</protein>
<dbReference type="PRINTS" id="PR01438">
    <property type="entry name" value="UNVRSLSTRESS"/>
</dbReference>
<dbReference type="InterPro" id="IPR014729">
    <property type="entry name" value="Rossmann-like_a/b/a_fold"/>
</dbReference>
<feature type="domain" description="UspA" evidence="2">
    <location>
        <begin position="1"/>
        <end position="137"/>
    </location>
</feature>
<accession>A0A2T5VD19</accession>
<comment type="caution">
    <text evidence="3">The sequence shown here is derived from an EMBL/GenBank/DDBJ whole genome shotgun (WGS) entry which is preliminary data.</text>
</comment>
<evidence type="ECO:0000256" key="1">
    <source>
        <dbReference type="ARBA" id="ARBA00008791"/>
    </source>
</evidence>
<comment type="similarity">
    <text evidence="1">Belongs to the universal stress protein A family.</text>
</comment>
<keyword evidence="4" id="KW-1185">Reference proteome</keyword>
<sequence length="138" mass="14903">MYSKIMVPVDLAHADKLEKALRVAADLSRHYEAPILYVGISSSLPGPVARTPEDFAKKLKAFAQAQAGERGIEAEARTYTSHDPARDLDTTLARAIKENGVDLVVMATHAPGAPEYLFASNAGYLAQHAPVSVFVIRD</sequence>
<dbReference type="CDD" id="cd00293">
    <property type="entry name" value="USP-like"/>
    <property type="match status" value="1"/>
</dbReference>
<dbReference type="EMBL" id="QAYG01000002">
    <property type="protein sequence ID" value="PTW61641.1"/>
    <property type="molecule type" value="Genomic_DNA"/>
</dbReference>
<name>A0A2T5VD19_9HYPH</name>
<dbReference type="Proteomes" id="UP000244081">
    <property type="component" value="Unassembled WGS sequence"/>
</dbReference>
<evidence type="ECO:0000313" key="3">
    <source>
        <dbReference type="EMBL" id="PTW61641.1"/>
    </source>
</evidence>
<dbReference type="SUPFAM" id="SSF52402">
    <property type="entry name" value="Adenine nucleotide alpha hydrolases-like"/>
    <property type="match status" value="1"/>
</dbReference>